<accession>A0AAU9CP95</accession>
<protein>
    <recommendedName>
        <fullName evidence="4">DUF2333 domain-containing protein</fullName>
    </recommendedName>
</protein>
<evidence type="ECO:0000313" key="2">
    <source>
        <dbReference type="EMBL" id="BCX81342.1"/>
    </source>
</evidence>
<feature type="transmembrane region" description="Helical" evidence="1">
    <location>
        <begin position="31"/>
        <end position="52"/>
    </location>
</feature>
<keyword evidence="1" id="KW-0472">Membrane</keyword>
<keyword evidence="3" id="KW-1185">Reference proteome</keyword>
<proteinExistence type="predicted"/>
<gene>
    <name evidence="2" type="ORF">MIT9_P0920</name>
</gene>
<keyword evidence="1" id="KW-1133">Transmembrane helix</keyword>
<evidence type="ECO:0008006" key="4">
    <source>
        <dbReference type="Google" id="ProtNLM"/>
    </source>
</evidence>
<keyword evidence="1" id="KW-0812">Transmembrane</keyword>
<organism evidence="2 3">
    <name type="scientific">Methylomarinovum caldicuralii</name>
    <dbReference type="NCBI Taxonomy" id="438856"/>
    <lineage>
        <taxon>Bacteria</taxon>
        <taxon>Pseudomonadati</taxon>
        <taxon>Pseudomonadota</taxon>
        <taxon>Gammaproteobacteria</taxon>
        <taxon>Methylococcales</taxon>
        <taxon>Methylothermaceae</taxon>
        <taxon>Methylomarinovum</taxon>
    </lineage>
</organism>
<dbReference type="KEGG" id="mcau:MIT9_P0920"/>
<dbReference type="RefSeq" id="WP_317706272.1">
    <property type="nucleotide sequence ID" value="NZ_AP024714.1"/>
</dbReference>
<evidence type="ECO:0000313" key="3">
    <source>
        <dbReference type="Proteomes" id="UP001321825"/>
    </source>
</evidence>
<reference evidence="3" key="1">
    <citation type="journal article" date="2024" name="Int. J. Syst. Evol. Microbiol.">
        <title>Methylomarinovum tepidoasis sp. nov., a moderately thermophilic methanotroph of the family Methylothermaceae isolated from a deep-sea hydrothermal field.</title>
        <authorList>
            <person name="Hirayama H."/>
            <person name="Takaki Y."/>
            <person name="Abe M."/>
            <person name="Miyazaki M."/>
            <person name="Uematsu K."/>
            <person name="Matsui Y."/>
            <person name="Takai K."/>
        </authorList>
    </citation>
    <scope>NUCLEOTIDE SEQUENCE [LARGE SCALE GENOMIC DNA]</scope>
    <source>
        <strain evidence="3">IT-9</strain>
    </source>
</reference>
<dbReference type="InterPro" id="IPR016936">
    <property type="entry name" value="UCP029693"/>
</dbReference>
<sequence length="349" mass="39328">MVSPHASTESEAHLEAEEVLDAEEAQRKRRIWTLVGIVASTLLLFTGLGWYWTLQCYSPETYDVTEIALKETGLTDPKKLPVGARTTAVLIHNMDYLLHKSGGYLSNDVTPPSIFLDNMPNWEFGVVVASRDLATALRNHLSRAQSQSQEDKDLAIGEPYYYFETDSWILPASENQYQKGIDAFRRYLARLREGKAPFYPRADNLTQYVMILEKRLGSYTQRLSASSSVHQETALIVRGKPSTAFKPMERTPWLLVDDNFYEARGYAWALLHVMEAIENDFHNILQMKAAETPVHQIIRELEATQAPILSPVVLNGSGFGIFANYSLTLATYIAHANAALIDLRDLLSI</sequence>
<dbReference type="EMBL" id="AP024714">
    <property type="protein sequence ID" value="BCX81342.1"/>
    <property type="molecule type" value="Genomic_DNA"/>
</dbReference>
<dbReference type="Proteomes" id="UP001321825">
    <property type="component" value="Chromosome"/>
</dbReference>
<dbReference type="PIRSF" id="PIRSF029693">
    <property type="entry name" value="UCP029693"/>
    <property type="match status" value="1"/>
</dbReference>
<dbReference type="AlphaFoldDB" id="A0AAU9CP95"/>
<dbReference type="Pfam" id="PF10095">
    <property type="entry name" value="DUF2333"/>
    <property type="match status" value="1"/>
</dbReference>
<name>A0AAU9CP95_9GAMM</name>
<evidence type="ECO:0000256" key="1">
    <source>
        <dbReference type="SAM" id="Phobius"/>
    </source>
</evidence>